<reference evidence="9" key="1">
    <citation type="journal article" date="2020" name="Stud. Mycol.">
        <title>101 Dothideomycetes genomes: a test case for predicting lifestyles and emergence of pathogens.</title>
        <authorList>
            <person name="Haridas S."/>
            <person name="Albert R."/>
            <person name="Binder M."/>
            <person name="Bloem J."/>
            <person name="Labutti K."/>
            <person name="Salamov A."/>
            <person name="Andreopoulos B."/>
            <person name="Baker S."/>
            <person name="Barry K."/>
            <person name="Bills G."/>
            <person name="Bluhm B."/>
            <person name="Cannon C."/>
            <person name="Castanera R."/>
            <person name="Culley D."/>
            <person name="Daum C."/>
            <person name="Ezra D."/>
            <person name="Gonzalez J."/>
            <person name="Henrissat B."/>
            <person name="Kuo A."/>
            <person name="Liang C."/>
            <person name="Lipzen A."/>
            <person name="Lutzoni F."/>
            <person name="Magnuson J."/>
            <person name="Mondo S."/>
            <person name="Nolan M."/>
            <person name="Ohm R."/>
            <person name="Pangilinan J."/>
            <person name="Park H.-J."/>
            <person name="Ramirez L."/>
            <person name="Alfaro M."/>
            <person name="Sun H."/>
            <person name="Tritt A."/>
            <person name="Yoshinaga Y."/>
            <person name="Zwiers L.-H."/>
            <person name="Turgeon B."/>
            <person name="Goodwin S."/>
            <person name="Spatafora J."/>
            <person name="Crous P."/>
            <person name="Grigoriev I."/>
        </authorList>
    </citation>
    <scope>NUCLEOTIDE SEQUENCE</scope>
    <source>
        <strain evidence="9">CBS 175.79</strain>
    </source>
</reference>
<name>A0A6A5X760_9PLEO</name>
<dbReference type="Proteomes" id="UP000799778">
    <property type="component" value="Unassembled WGS sequence"/>
</dbReference>
<sequence length="483" mass="54152">MSNLRLLQFSIIPTVWAVALCIRALSSPLRPIPGPWHTHFVNWPLKWYTICGKRIYFIDALHQKYGKIVRIAPGEVSVATPGAYKQIYSVTSKFTKHEWYQWFSGHDVPAMFTMTNIKEHAARRKVFARAFRKSQLRANWEPQIQKIANLAVLRIAEALDESGRTDIFEWFRFMASDSSGMLMFGDNFHSLETGETHHIIKTISVYLIGAGVGAELSWIPFLAKIIPSSRLHDLFNGWNSVLQYANLAVENSRGQRYGTGKTIFGDIIEQAEKSDKLSDDEIRNEAGNFTVAGTDTTATTITYSIYAALLHPDIQKQLEAEVDTLPDGYNDDDVEKLPLLNATIKEAGRLYGAVQGWYPRVVPEGGAMIEGFLLPQGTTVGAQGYTLYRDPDIFPNPNEFVPSRWFPESSMSAEAKIVYNPFGPGSRVCLGKHLAEMETRLAVAAFFRKCKGAALAPETTPESMEFLNFFATFPKGDKCIIQT</sequence>
<comment type="similarity">
    <text evidence="2 7">Belongs to the cytochrome P450 family.</text>
</comment>
<evidence type="ECO:0000256" key="4">
    <source>
        <dbReference type="ARBA" id="ARBA00023002"/>
    </source>
</evidence>
<dbReference type="AlphaFoldDB" id="A0A6A5X760"/>
<evidence type="ECO:0000256" key="8">
    <source>
        <dbReference type="SAM" id="SignalP"/>
    </source>
</evidence>
<dbReference type="PROSITE" id="PS00086">
    <property type="entry name" value="CYTOCHROME_P450"/>
    <property type="match status" value="1"/>
</dbReference>
<evidence type="ECO:0000256" key="1">
    <source>
        <dbReference type="ARBA" id="ARBA00001971"/>
    </source>
</evidence>
<dbReference type="GO" id="GO:0016705">
    <property type="term" value="F:oxidoreductase activity, acting on paired donors, with incorporation or reduction of molecular oxygen"/>
    <property type="evidence" value="ECO:0007669"/>
    <property type="project" value="InterPro"/>
</dbReference>
<keyword evidence="3 6" id="KW-0479">Metal-binding</keyword>
<keyword evidence="7 9" id="KW-0503">Monooxygenase</keyword>
<dbReference type="OrthoDB" id="1470350at2759"/>
<keyword evidence="4 7" id="KW-0560">Oxidoreductase</keyword>
<dbReference type="InterPro" id="IPR036396">
    <property type="entry name" value="Cyt_P450_sf"/>
</dbReference>
<evidence type="ECO:0000256" key="3">
    <source>
        <dbReference type="ARBA" id="ARBA00022723"/>
    </source>
</evidence>
<comment type="cofactor">
    <cofactor evidence="1 6">
        <name>heme</name>
        <dbReference type="ChEBI" id="CHEBI:30413"/>
    </cofactor>
</comment>
<dbReference type="PRINTS" id="PR00463">
    <property type="entry name" value="EP450I"/>
</dbReference>
<evidence type="ECO:0000256" key="7">
    <source>
        <dbReference type="RuleBase" id="RU000461"/>
    </source>
</evidence>
<feature type="signal peptide" evidence="8">
    <location>
        <begin position="1"/>
        <end position="17"/>
    </location>
</feature>
<evidence type="ECO:0000313" key="9">
    <source>
        <dbReference type="EMBL" id="KAF2008726.1"/>
    </source>
</evidence>
<dbReference type="Gene3D" id="1.10.630.10">
    <property type="entry name" value="Cytochrome P450"/>
    <property type="match status" value="1"/>
</dbReference>
<dbReference type="PRINTS" id="PR00385">
    <property type="entry name" value="P450"/>
</dbReference>
<dbReference type="GO" id="GO:0004497">
    <property type="term" value="F:monooxygenase activity"/>
    <property type="evidence" value="ECO:0007669"/>
    <property type="project" value="UniProtKB-KW"/>
</dbReference>
<evidence type="ECO:0000256" key="2">
    <source>
        <dbReference type="ARBA" id="ARBA00010617"/>
    </source>
</evidence>
<dbReference type="RefSeq" id="XP_033377065.1">
    <property type="nucleotide sequence ID" value="XM_033530217.1"/>
</dbReference>
<dbReference type="GeneID" id="54287614"/>
<gene>
    <name evidence="9" type="ORF">BU24DRAFT_437597</name>
</gene>
<dbReference type="InterPro" id="IPR017972">
    <property type="entry name" value="Cyt_P450_CS"/>
</dbReference>
<dbReference type="Pfam" id="PF00067">
    <property type="entry name" value="p450"/>
    <property type="match status" value="1"/>
</dbReference>
<dbReference type="InterPro" id="IPR050121">
    <property type="entry name" value="Cytochrome_P450_monoxygenase"/>
</dbReference>
<feature type="chain" id="PRO_5025609434" evidence="8">
    <location>
        <begin position="18"/>
        <end position="483"/>
    </location>
</feature>
<keyword evidence="10" id="KW-1185">Reference proteome</keyword>
<dbReference type="PANTHER" id="PTHR24305">
    <property type="entry name" value="CYTOCHROME P450"/>
    <property type="match status" value="1"/>
</dbReference>
<dbReference type="EMBL" id="ML978081">
    <property type="protein sequence ID" value="KAF2008726.1"/>
    <property type="molecule type" value="Genomic_DNA"/>
</dbReference>
<dbReference type="PANTHER" id="PTHR24305:SF96">
    <property type="entry name" value="CYTOCHROME P450 MONOOXYGENASE STCB-RELATED"/>
    <property type="match status" value="1"/>
</dbReference>
<dbReference type="InterPro" id="IPR002401">
    <property type="entry name" value="Cyt_P450_E_grp-I"/>
</dbReference>
<evidence type="ECO:0000256" key="5">
    <source>
        <dbReference type="ARBA" id="ARBA00023004"/>
    </source>
</evidence>
<dbReference type="GO" id="GO:0020037">
    <property type="term" value="F:heme binding"/>
    <property type="evidence" value="ECO:0007669"/>
    <property type="project" value="InterPro"/>
</dbReference>
<keyword evidence="5 6" id="KW-0408">Iron</keyword>
<feature type="binding site" description="axial binding residue" evidence="6">
    <location>
        <position position="429"/>
    </location>
    <ligand>
        <name>heme</name>
        <dbReference type="ChEBI" id="CHEBI:30413"/>
    </ligand>
    <ligandPart>
        <name>Fe</name>
        <dbReference type="ChEBI" id="CHEBI:18248"/>
    </ligandPart>
</feature>
<organism evidence="9 10">
    <name type="scientific">Aaosphaeria arxii CBS 175.79</name>
    <dbReference type="NCBI Taxonomy" id="1450172"/>
    <lineage>
        <taxon>Eukaryota</taxon>
        <taxon>Fungi</taxon>
        <taxon>Dikarya</taxon>
        <taxon>Ascomycota</taxon>
        <taxon>Pezizomycotina</taxon>
        <taxon>Dothideomycetes</taxon>
        <taxon>Pleosporomycetidae</taxon>
        <taxon>Pleosporales</taxon>
        <taxon>Pleosporales incertae sedis</taxon>
        <taxon>Aaosphaeria</taxon>
    </lineage>
</organism>
<keyword evidence="6 7" id="KW-0349">Heme</keyword>
<evidence type="ECO:0000313" key="10">
    <source>
        <dbReference type="Proteomes" id="UP000799778"/>
    </source>
</evidence>
<dbReference type="GO" id="GO:0005506">
    <property type="term" value="F:iron ion binding"/>
    <property type="evidence" value="ECO:0007669"/>
    <property type="project" value="InterPro"/>
</dbReference>
<protein>
    <submittedName>
        <fullName evidence="9">Cytochrome P450 monooxygenase</fullName>
    </submittedName>
</protein>
<accession>A0A6A5X760</accession>
<dbReference type="SUPFAM" id="SSF48264">
    <property type="entry name" value="Cytochrome P450"/>
    <property type="match status" value="1"/>
</dbReference>
<keyword evidence="8" id="KW-0732">Signal</keyword>
<evidence type="ECO:0000256" key="6">
    <source>
        <dbReference type="PIRSR" id="PIRSR602401-1"/>
    </source>
</evidence>
<dbReference type="InterPro" id="IPR001128">
    <property type="entry name" value="Cyt_P450"/>
</dbReference>
<proteinExistence type="inferred from homology"/>